<feature type="compositionally biased region" description="Gly residues" evidence="2">
    <location>
        <begin position="10"/>
        <end position="31"/>
    </location>
</feature>
<proteinExistence type="predicted"/>
<dbReference type="InterPro" id="IPR045351">
    <property type="entry name" value="DUF6531"/>
</dbReference>
<evidence type="ECO:0000259" key="4">
    <source>
        <dbReference type="Pfam" id="PF25023"/>
    </source>
</evidence>
<gene>
    <name evidence="5" type="ordered locus">swp_0465</name>
</gene>
<dbReference type="STRING" id="225849.swp_0465"/>
<evidence type="ECO:0000259" key="3">
    <source>
        <dbReference type="Pfam" id="PF20148"/>
    </source>
</evidence>
<sequence length="1030" mass="115667">MLEHGELWGNCGGGDNPGVGHQGPTGPGSGGPSEREREKEDKQENTEQNCAGNPVLIATGTKYQVEHDFTVANSLLGFGRLYFQRSRHEGSLGKIWRTSYDYQLAVQANEIGVKQGLTISTPDGRQQYFYPVAGTQYWLDSNGKLADLLTTESGDWVFKQGEVTFNFNAKGQLIAMSNDNEAINLLYQHGRLAEVVSTTHRSIQFSYHDSGLLSQVTDANGAAYTYDYSHNGLLSQVSFPGGNHKRYFYEDQRHPSALTAIDINDKNYASWQYDEQGRAISSEHADGAERTEFAYLGDLKTTVTNALGKQTTYQFTEINGQKVATEITGHAGNYCSSANQGYEYDDYGRQTSQTDWNGFVTTTAYNERGLITESVLGAGSASTISKQTEWHATLDKPAKVTTAGSITEFSYANNGDLTLKLQTDRLTGEQRQWRYDYAYHDNRMLAKLTIDGPRDDVSDITVTRFDLQGNTLSQTNALGHQVQYGDYDQMGNPGYKVNINGVTTEFDYDARGRMLESRLLTATPAITRYQYNAMGQLIKTTRPKGDSYQYEYDAAYRKISESDAQGQTKRWLLDAAGNALESSITGESHAWQIETCLSSAACLLNATQITEQVDDYRQQRVFDSLSRVVESRESGSLNSRNEYDVQGNLLSTTDASGNQIHFSYDQFNRKIAQTNALGHSSTFAYNAQGQLSTVTDARGNVTEYQYNGFGEKVAQVSPDGGTNQYQYLAGLMISETTANGIVRQYKYDPLNRLSEVSENFQAVFSYVYDSCNYGIGKLCQTQQDDNNHSRYSYQPSGQLFELRSRIDGNEYVQQWQYDLNGNITERYMPSGQRVKSWYNRNNRLSYINYNDQALGWDFDYLAFGPVKAWTSANHLKHGIEYTQQRQVSQIVTSNVQHLQYQYDEVGNISAWFNHAQHFNQSFAYDALGQITSIDNSDGWQDISYDAIGNRLSLTTQTDSDWYRSAFDSNRLLAITGAQQRQFDYDANGNIISEQTAEGAASYQYGRLNRMLSHSKNGQTTHYSYNAKGQR</sequence>
<dbReference type="InterPro" id="IPR031325">
    <property type="entry name" value="RHS_repeat"/>
</dbReference>
<dbReference type="Gene3D" id="2.180.10.10">
    <property type="entry name" value="RHS repeat-associated core"/>
    <property type="match status" value="3"/>
</dbReference>
<dbReference type="eggNOG" id="COG3209">
    <property type="taxonomic scope" value="Bacteria"/>
</dbReference>
<reference evidence="5 6" key="1">
    <citation type="journal article" date="2008" name="PLoS ONE">
        <title>Environmental adaptation: genomic analysis of the piezotolerant and psychrotolerant deep-sea iron reducing bacterium Shewanella piezotolerans WP3.</title>
        <authorList>
            <person name="Wang F."/>
            <person name="Wang J."/>
            <person name="Jian H."/>
            <person name="Zhang B."/>
            <person name="Li S."/>
            <person name="Wang F."/>
            <person name="Zeng X."/>
            <person name="Gao L."/>
            <person name="Bartlett D.H."/>
            <person name="Yu J."/>
            <person name="Hu S."/>
            <person name="Xiao X."/>
        </authorList>
    </citation>
    <scope>NUCLEOTIDE SEQUENCE [LARGE SCALE GENOMIC DNA]</scope>
    <source>
        <strain evidence="6">WP3 / JCM 13877</strain>
    </source>
</reference>
<dbReference type="KEGG" id="swp:swp_0465"/>
<dbReference type="InterPro" id="IPR050708">
    <property type="entry name" value="T6SS_VgrG/RHS"/>
</dbReference>
<dbReference type="AlphaFoldDB" id="B8CI20"/>
<evidence type="ECO:0000313" key="5">
    <source>
        <dbReference type="EMBL" id="ACJ27296.1"/>
    </source>
</evidence>
<dbReference type="InterPro" id="IPR006530">
    <property type="entry name" value="YD"/>
</dbReference>
<protein>
    <submittedName>
        <fullName evidence="5">Probable rhs-like protein</fullName>
    </submittedName>
</protein>
<feature type="region of interest" description="Disordered" evidence="2">
    <location>
        <begin position="1"/>
        <end position="53"/>
    </location>
</feature>
<evidence type="ECO:0000256" key="2">
    <source>
        <dbReference type="SAM" id="MobiDB-lite"/>
    </source>
</evidence>
<keyword evidence="6" id="KW-1185">Reference proteome</keyword>
<dbReference type="OrthoDB" id="9816400at2"/>
<accession>B8CI20</accession>
<dbReference type="Pfam" id="PF05593">
    <property type="entry name" value="RHS_repeat"/>
    <property type="match status" value="2"/>
</dbReference>
<evidence type="ECO:0000313" key="6">
    <source>
        <dbReference type="Proteomes" id="UP000000753"/>
    </source>
</evidence>
<dbReference type="InterPro" id="IPR056823">
    <property type="entry name" value="TEN-like_YD-shell"/>
</dbReference>
<dbReference type="Proteomes" id="UP000000753">
    <property type="component" value="Chromosome"/>
</dbReference>
<feature type="domain" description="DUF6531" evidence="3">
    <location>
        <begin position="52"/>
        <end position="129"/>
    </location>
</feature>
<feature type="domain" description="Teneurin-like YD-shell" evidence="4">
    <location>
        <begin position="428"/>
        <end position="570"/>
    </location>
</feature>
<name>B8CI20_SHEPW</name>
<dbReference type="HOGENOM" id="CLU_003684_0_0_6"/>
<dbReference type="EMBL" id="CP000472">
    <property type="protein sequence ID" value="ACJ27296.1"/>
    <property type="molecule type" value="Genomic_DNA"/>
</dbReference>
<dbReference type="PANTHER" id="PTHR32305">
    <property type="match status" value="1"/>
</dbReference>
<organism evidence="5 6">
    <name type="scientific">Shewanella piezotolerans (strain WP3 / JCM 13877)</name>
    <dbReference type="NCBI Taxonomy" id="225849"/>
    <lineage>
        <taxon>Bacteria</taxon>
        <taxon>Pseudomonadati</taxon>
        <taxon>Pseudomonadota</taxon>
        <taxon>Gammaproteobacteria</taxon>
        <taxon>Alteromonadales</taxon>
        <taxon>Shewanellaceae</taxon>
        <taxon>Shewanella</taxon>
    </lineage>
</organism>
<feature type="compositionally biased region" description="Basic and acidic residues" evidence="2">
    <location>
        <begin position="33"/>
        <end position="45"/>
    </location>
</feature>
<dbReference type="PANTHER" id="PTHR32305:SF15">
    <property type="entry name" value="PROTEIN RHSA-RELATED"/>
    <property type="match status" value="1"/>
</dbReference>
<keyword evidence="1" id="KW-0677">Repeat</keyword>
<dbReference type="Pfam" id="PF20148">
    <property type="entry name" value="DUF6531"/>
    <property type="match status" value="1"/>
</dbReference>
<dbReference type="NCBIfam" id="TIGR01643">
    <property type="entry name" value="YD_repeat_2x"/>
    <property type="match status" value="3"/>
</dbReference>
<dbReference type="Pfam" id="PF25023">
    <property type="entry name" value="TEN_YD-shell"/>
    <property type="match status" value="2"/>
</dbReference>
<feature type="domain" description="Teneurin-like YD-shell" evidence="4">
    <location>
        <begin position="188"/>
        <end position="243"/>
    </location>
</feature>
<dbReference type="RefSeq" id="WP_020910677.1">
    <property type="nucleotide sequence ID" value="NC_011566.1"/>
</dbReference>
<evidence type="ECO:0000256" key="1">
    <source>
        <dbReference type="ARBA" id="ARBA00022737"/>
    </source>
</evidence>